<evidence type="ECO:0000313" key="3">
    <source>
        <dbReference type="EMBL" id="SFP34320.1"/>
    </source>
</evidence>
<protein>
    <submittedName>
        <fullName evidence="3">Transposase</fullName>
    </submittedName>
</protein>
<dbReference type="OrthoDB" id="6197054at2"/>
<feature type="domain" description="Transposase IS204/IS1001/IS1096/IS1165 DDE" evidence="1">
    <location>
        <begin position="168"/>
        <end position="400"/>
    </location>
</feature>
<dbReference type="Pfam" id="PF01610">
    <property type="entry name" value="DDE_Tnp_ISL3"/>
    <property type="match status" value="1"/>
</dbReference>
<dbReference type="InterPro" id="IPR047951">
    <property type="entry name" value="Transpos_ISL3"/>
</dbReference>
<evidence type="ECO:0000259" key="1">
    <source>
        <dbReference type="Pfam" id="PF01610"/>
    </source>
</evidence>
<sequence>MKDLESEYDIFESGLNIQAPWHISYRTLTEKEKTLHIYIRYGRGSRFSCPNCGHHHCPVHDILDQDRTWRHLDFHLDFWPYMTILHAKMPRVNCPSCRKIRTINIDWERPGAGLSHAFKYHVMSLMAEMPVYAAARLVEEHDTRVWRVFHYYVEEAMEQIELTNVRHVAVDETSSRRGHQYVTLFMDSDTKRLLFATRGKGADVLKTFRHFLINKGISPSQIKEMCMDMYPSFIAGLERHFPDTAVTFDKFHVMKIVNEGVDKVRRQEQSEQPALKKTRYLWLKNQRNLSHEQEEKMTKLKDMDLATGRAYRLKLSLQEFWTMPGAVADLYLHEWRQWAMCSRLQPMIDVGKTLKNHEYGILRWFRTRMTNGLIEGVNSLIQATKRKARGYRSTGNLIAIMYATVNK</sequence>
<dbReference type="PANTHER" id="PTHR33498:SF1">
    <property type="entry name" value="TRANSPOSASE FOR INSERTION SEQUENCE ELEMENT IS1557"/>
    <property type="match status" value="1"/>
</dbReference>
<dbReference type="STRING" id="1884432.SAMN05518683_104152"/>
<dbReference type="RefSeq" id="WP_093335780.1">
    <property type="nucleotide sequence ID" value="NZ_FOXD01000004.1"/>
</dbReference>
<dbReference type="EMBL" id="FOXD01000004">
    <property type="protein sequence ID" value="SFP34320.1"/>
    <property type="molecule type" value="Genomic_DNA"/>
</dbReference>
<gene>
    <name evidence="3" type="ORF">SAMN05518683_104152</name>
</gene>
<dbReference type="PANTHER" id="PTHR33498">
    <property type="entry name" value="TRANSPOSASE FOR INSERTION SEQUENCE ELEMENT IS1557"/>
    <property type="match status" value="1"/>
</dbReference>
<accession>A0A1I5PKK0</accession>
<proteinExistence type="predicted"/>
<dbReference type="Pfam" id="PF13542">
    <property type="entry name" value="HTH_Tnp_ISL3"/>
    <property type="match status" value="1"/>
</dbReference>
<reference evidence="4" key="1">
    <citation type="submission" date="2016-10" db="EMBL/GenBank/DDBJ databases">
        <authorList>
            <person name="Varghese N."/>
            <person name="Submissions S."/>
        </authorList>
    </citation>
    <scope>NUCLEOTIDE SEQUENCE [LARGE SCALE GENOMIC DNA]</scope>
    <source>
        <strain evidence="4">S7</strain>
    </source>
</reference>
<feature type="domain" description="Transposase IS204/IS1001/IS1096/IS1165 helix-turn-helix" evidence="2">
    <location>
        <begin position="106"/>
        <end position="153"/>
    </location>
</feature>
<dbReference type="Proteomes" id="UP000198892">
    <property type="component" value="Unassembled WGS sequence"/>
</dbReference>
<dbReference type="NCBIfam" id="NF033550">
    <property type="entry name" value="transpos_ISL3"/>
    <property type="match status" value="1"/>
</dbReference>
<organism evidence="3 4">
    <name type="scientific">Salibacterium halotolerans</name>
    <dbReference type="NCBI Taxonomy" id="1884432"/>
    <lineage>
        <taxon>Bacteria</taxon>
        <taxon>Bacillati</taxon>
        <taxon>Bacillota</taxon>
        <taxon>Bacilli</taxon>
        <taxon>Bacillales</taxon>
        <taxon>Bacillaceae</taxon>
    </lineage>
</organism>
<evidence type="ECO:0000259" key="2">
    <source>
        <dbReference type="Pfam" id="PF13542"/>
    </source>
</evidence>
<dbReference type="InterPro" id="IPR002560">
    <property type="entry name" value="Transposase_DDE"/>
</dbReference>
<dbReference type="InterPro" id="IPR032877">
    <property type="entry name" value="Transposase_HTH"/>
</dbReference>
<name>A0A1I5PKK0_9BACI</name>
<evidence type="ECO:0000313" key="4">
    <source>
        <dbReference type="Proteomes" id="UP000198892"/>
    </source>
</evidence>
<dbReference type="AlphaFoldDB" id="A0A1I5PKK0"/>
<keyword evidence="4" id="KW-1185">Reference proteome</keyword>